<dbReference type="InterPro" id="IPR000253">
    <property type="entry name" value="FHA_dom"/>
</dbReference>
<dbReference type="SUPFAM" id="SSF56112">
    <property type="entry name" value="Protein kinase-like (PK-like)"/>
    <property type="match status" value="1"/>
</dbReference>
<dbReference type="Pfam" id="PF00498">
    <property type="entry name" value="FHA"/>
    <property type="match status" value="1"/>
</dbReference>
<dbReference type="EMBL" id="JAGMUV010000001">
    <property type="protein sequence ID" value="KAH7176757.1"/>
    <property type="molecule type" value="Genomic_DNA"/>
</dbReference>
<dbReference type="PROSITE" id="PS50006">
    <property type="entry name" value="FHA_DOMAIN"/>
    <property type="match status" value="1"/>
</dbReference>
<gene>
    <name evidence="4" type="ORF">EDB81DRAFT_49863</name>
</gene>
<dbReference type="Gene3D" id="3.30.200.20">
    <property type="entry name" value="Phosphorylase Kinase, domain 1"/>
    <property type="match status" value="1"/>
</dbReference>
<evidence type="ECO:0000256" key="2">
    <source>
        <dbReference type="SAM" id="Phobius"/>
    </source>
</evidence>
<feature type="region of interest" description="Disordered" evidence="1">
    <location>
        <begin position="72"/>
        <end position="98"/>
    </location>
</feature>
<accession>A0A9P9JJB7</accession>
<feature type="domain" description="FHA" evidence="3">
    <location>
        <begin position="107"/>
        <end position="159"/>
    </location>
</feature>
<keyword evidence="2" id="KW-0812">Transmembrane</keyword>
<feature type="transmembrane region" description="Helical" evidence="2">
    <location>
        <begin position="295"/>
        <end position="313"/>
    </location>
</feature>
<evidence type="ECO:0000313" key="4">
    <source>
        <dbReference type="EMBL" id="KAH7176757.1"/>
    </source>
</evidence>
<dbReference type="InterPro" id="IPR008984">
    <property type="entry name" value="SMAD_FHA_dom_sf"/>
</dbReference>
<evidence type="ECO:0000256" key="1">
    <source>
        <dbReference type="SAM" id="MobiDB-lite"/>
    </source>
</evidence>
<keyword evidence="2" id="KW-1133">Transmembrane helix</keyword>
<protein>
    <recommendedName>
        <fullName evidence="3">FHA domain-containing protein</fullName>
    </recommendedName>
</protein>
<dbReference type="InterPro" id="IPR011009">
    <property type="entry name" value="Kinase-like_dom_sf"/>
</dbReference>
<keyword evidence="5" id="KW-1185">Reference proteome</keyword>
<organism evidence="4 5">
    <name type="scientific">Dactylonectria macrodidyma</name>
    <dbReference type="NCBI Taxonomy" id="307937"/>
    <lineage>
        <taxon>Eukaryota</taxon>
        <taxon>Fungi</taxon>
        <taxon>Dikarya</taxon>
        <taxon>Ascomycota</taxon>
        <taxon>Pezizomycotina</taxon>
        <taxon>Sordariomycetes</taxon>
        <taxon>Hypocreomycetidae</taxon>
        <taxon>Hypocreales</taxon>
        <taxon>Nectriaceae</taxon>
        <taxon>Dactylonectria</taxon>
    </lineage>
</organism>
<dbReference type="Gene3D" id="1.10.510.10">
    <property type="entry name" value="Transferase(Phosphotransferase) domain 1"/>
    <property type="match status" value="1"/>
</dbReference>
<evidence type="ECO:0000259" key="3">
    <source>
        <dbReference type="PROSITE" id="PS50006"/>
    </source>
</evidence>
<name>A0A9P9JJB7_9HYPO</name>
<dbReference type="SUPFAM" id="SSF49879">
    <property type="entry name" value="SMAD/FHA domain"/>
    <property type="match status" value="1"/>
</dbReference>
<sequence length="350" mass="39277">MTIPTYKIPSHKRHKPLQILEGQETGNVSECHMSAEAAPGGIWGYLELTIRRGPSVRSRRIALGGVLLPTISAQADPKSDHDPKSRKRARTHGDDQSTNVDYDYRGHLIGCGAECDTIIRGQDISKHHCVLFPIRKDGRIIVILQDLATSGTRVNGTYDFSRRRQLIAGDIITICSGVELVFCPIIEQTCCFNAKYSPVPAFGRGSVYLYRSRSTGRKFSAQFQATSAHKRSKEKLNLIPLRLRHPNIPFIHEVFDEDGLIISIWECTSGSKLSEYLSAKGKLTEMVIREISRQLFAAVGFLVWLIIISLKCLPVLKSIAFTRHCPPTHQIGKHHRVRLINHEAERCPQP</sequence>
<proteinExistence type="predicted"/>
<reference evidence="4" key="1">
    <citation type="journal article" date="2021" name="Nat. Commun.">
        <title>Genetic determinants of endophytism in the Arabidopsis root mycobiome.</title>
        <authorList>
            <person name="Mesny F."/>
            <person name="Miyauchi S."/>
            <person name="Thiergart T."/>
            <person name="Pickel B."/>
            <person name="Atanasova L."/>
            <person name="Karlsson M."/>
            <person name="Huettel B."/>
            <person name="Barry K.W."/>
            <person name="Haridas S."/>
            <person name="Chen C."/>
            <person name="Bauer D."/>
            <person name="Andreopoulos W."/>
            <person name="Pangilinan J."/>
            <person name="LaButti K."/>
            <person name="Riley R."/>
            <person name="Lipzen A."/>
            <person name="Clum A."/>
            <person name="Drula E."/>
            <person name="Henrissat B."/>
            <person name="Kohler A."/>
            <person name="Grigoriev I.V."/>
            <person name="Martin F.M."/>
            <person name="Hacquard S."/>
        </authorList>
    </citation>
    <scope>NUCLEOTIDE SEQUENCE</scope>
    <source>
        <strain evidence="4">MPI-CAGE-AT-0147</strain>
    </source>
</reference>
<dbReference type="Gene3D" id="2.60.200.20">
    <property type="match status" value="1"/>
</dbReference>
<dbReference type="Proteomes" id="UP000738349">
    <property type="component" value="Unassembled WGS sequence"/>
</dbReference>
<keyword evidence="2" id="KW-0472">Membrane</keyword>
<comment type="caution">
    <text evidence="4">The sequence shown here is derived from an EMBL/GenBank/DDBJ whole genome shotgun (WGS) entry which is preliminary data.</text>
</comment>
<evidence type="ECO:0000313" key="5">
    <source>
        <dbReference type="Proteomes" id="UP000738349"/>
    </source>
</evidence>
<dbReference type="AlphaFoldDB" id="A0A9P9JJB7"/>